<evidence type="ECO:0000256" key="9">
    <source>
        <dbReference type="ARBA" id="ARBA00023065"/>
    </source>
</evidence>
<evidence type="ECO:0000256" key="13">
    <source>
        <dbReference type="SAM" id="Phobius"/>
    </source>
</evidence>
<dbReference type="AlphaFoldDB" id="E6MDV0"/>
<dbReference type="STRING" id="887929.HMP0721_0183"/>
<evidence type="ECO:0000256" key="11">
    <source>
        <dbReference type="ARBA" id="ARBA00023303"/>
    </source>
</evidence>
<dbReference type="Proteomes" id="UP000004754">
    <property type="component" value="Unassembled WGS sequence"/>
</dbReference>
<dbReference type="GO" id="GO:0005267">
    <property type="term" value="F:potassium channel activity"/>
    <property type="evidence" value="ECO:0007669"/>
    <property type="project" value="UniProtKB-KW"/>
</dbReference>
<proteinExistence type="inferred from homology"/>
<evidence type="ECO:0000313" key="15">
    <source>
        <dbReference type="Proteomes" id="UP000004754"/>
    </source>
</evidence>
<organism evidence="14 15">
    <name type="scientific">Pseudoramibacter alactolyticus ATCC 23263</name>
    <dbReference type="NCBI Taxonomy" id="887929"/>
    <lineage>
        <taxon>Bacteria</taxon>
        <taxon>Bacillati</taxon>
        <taxon>Bacillota</taxon>
        <taxon>Clostridia</taxon>
        <taxon>Eubacteriales</taxon>
        <taxon>Eubacteriaceae</taxon>
        <taxon>Pseudoramibacter</taxon>
    </lineage>
</organism>
<evidence type="ECO:0008006" key="16">
    <source>
        <dbReference type="Google" id="ProtNLM"/>
    </source>
</evidence>
<evidence type="ECO:0000256" key="12">
    <source>
        <dbReference type="ARBA" id="ARBA00034430"/>
    </source>
</evidence>
<evidence type="ECO:0000313" key="14">
    <source>
        <dbReference type="EMBL" id="EFV02709.1"/>
    </source>
</evidence>
<dbReference type="RefSeq" id="WP_006597600.1">
    <property type="nucleotide sequence ID" value="NZ_GL622359.1"/>
</dbReference>
<dbReference type="eggNOG" id="COG3548">
    <property type="taxonomic scope" value="Bacteria"/>
</dbReference>
<dbReference type="Pfam" id="PF06736">
    <property type="entry name" value="TMEM175"/>
    <property type="match status" value="1"/>
</dbReference>
<dbReference type="OrthoDB" id="7626281at2"/>
<keyword evidence="3" id="KW-0813">Transport</keyword>
<keyword evidence="4" id="KW-0633">Potassium transport</keyword>
<name>E6MDV0_9FIRM</name>
<keyword evidence="9" id="KW-0406">Ion transport</keyword>
<keyword evidence="5 13" id="KW-0812">Transmembrane</keyword>
<evidence type="ECO:0000256" key="1">
    <source>
        <dbReference type="ARBA" id="ARBA00004141"/>
    </source>
</evidence>
<comment type="catalytic activity">
    <reaction evidence="12">
        <text>K(+)(in) = K(+)(out)</text>
        <dbReference type="Rhea" id="RHEA:29463"/>
        <dbReference type="ChEBI" id="CHEBI:29103"/>
    </reaction>
</comment>
<evidence type="ECO:0000256" key="7">
    <source>
        <dbReference type="ARBA" id="ARBA00022958"/>
    </source>
</evidence>
<keyword evidence="11" id="KW-0407">Ion channel</keyword>
<evidence type="ECO:0000256" key="4">
    <source>
        <dbReference type="ARBA" id="ARBA00022538"/>
    </source>
</evidence>
<evidence type="ECO:0000256" key="5">
    <source>
        <dbReference type="ARBA" id="ARBA00022692"/>
    </source>
</evidence>
<dbReference type="GO" id="GO:0015252">
    <property type="term" value="F:proton channel activity"/>
    <property type="evidence" value="ECO:0007669"/>
    <property type="project" value="InterPro"/>
</dbReference>
<evidence type="ECO:0000256" key="2">
    <source>
        <dbReference type="ARBA" id="ARBA00006920"/>
    </source>
</evidence>
<gene>
    <name evidence="14" type="ORF">HMP0721_0183</name>
</gene>
<evidence type="ECO:0000256" key="8">
    <source>
        <dbReference type="ARBA" id="ARBA00022989"/>
    </source>
</evidence>
<evidence type="ECO:0000256" key="6">
    <source>
        <dbReference type="ARBA" id="ARBA00022826"/>
    </source>
</evidence>
<dbReference type="InterPro" id="IPR010617">
    <property type="entry name" value="TMEM175-like"/>
</dbReference>
<dbReference type="HOGENOM" id="CLU_1011447_0_0_9"/>
<sequence>MFENPRETLIEKRQERMLAFFDAVLAIAITVMALEIAVPALGDIRSAATQSFVIRLTGYLISFVVLGMIWYVHTNFFTYYSFVGSSSEILLHFLLMFLITLFQPATLALGEYPADRGVKVLYLGPFLAVNALNIGILLMVRRENDAVQEERDGFNEAVKEAMKNNPHPGAQDITRMMRTLYHIKNPARLMVSLKDQLPEEYRHLLEDYQEERQASYLFSLRSTLVWMAFVSLAAICLMTNVWLCYAALAGGMVAVHVIKTRCRIKRRSGEQCDIA</sequence>
<keyword evidence="15" id="KW-1185">Reference proteome</keyword>
<keyword evidence="7" id="KW-0630">Potassium</keyword>
<protein>
    <recommendedName>
        <fullName evidence="16">DUF1211 domain-containing protein</fullName>
    </recommendedName>
</protein>
<evidence type="ECO:0000256" key="10">
    <source>
        <dbReference type="ARBA" id="ARBA00023136"/>
    </source>
</evidence>
<feature type="transmembrane region" description="Helical" evidence="13">
    <location>
        <begin position="53"/>
        <end position="73"/>
    </location>
</feature>
<dbReference type="EMBL" id="AEQN01000005">
    <property type="protein sequence ID" value="EFV02709.1"/>
    <property type="molecule type" value="Genomic_DNA"/>
</dbReference>
<feature type="transmembrane region" description="Helical" evidence="13">
    <location>
        <begin position="121"/>
        <end position="140"/>
    </location>
</feature>
<accession>E6MDV0</accession>
<feature type="transmembrane region" description="Helical" evidence="13">
    <location>
        <begin position="225"/>
        <end position="258"/>
    </location>
</feature>
<keyword evidence="10 13" id="KW-0472">Membrane</keyword>
<feature type="transmembrane region" description="Helical" evidence="13">
    <location>
        <begin position="89"/>
        <end position="109"/>
    </location>
</feature>
<keyword evidence="8 13" id="KW-1133">Transmembrane helix</keyword>
<comment type="similarity">
    <text evidence="2">Belongs to the TMEM175 family.</text>
</comment>
<comment type="caution">
    <text evidence="14">The sequence shown here is derived from an EMBL/GenBank/DDBJ whole genome shotgun (WGS) entry which is preliminary data.</text>
</comment>
<comment type="subcellular location">
    <subcellularLocation>
        <location evidence="1">Membrane</location>
        <topology evidence="1">Multi-pass membrane protein</topology>
    </subcellularLocation>
</comment>
<feature type="transmembrane region" description="Helical" evidence="13">
    <location>
        <begin position="20"/>
        <end position="41"/>
    </location>
</feature>
<evidence type="ECO:0000256" key="3">
    <source>
        <dbReference type="ARBA" id="ARBA00022448"/>
    </source>
</evidence>
<keyword evidence="6" id="KW-0631">Potassium channel</keyword>
<dbReference type="GO" id="GO:0016020">
    <property type="term" value="C:membrane"/>
    <property type="evidence" value="ECO:0007669"/>
    <property type="project" value="UniProtKB-SubCell"/>
</dbReference>
<reference evidence="14 15" key="1">
    <citation type="submission" date="2010-12" db="EMBL/GenBank/DDBJ databases">
        <authorList>
            <person name="Muzny D."/>
            <person name="Qin X."/>
            <person name="Deng J."/>
            <person name="Jiang H."/>
            <person name="Liu Y."/>
            <person name="Qu J."/>
            <person name="Song X.-Z."/>
            <person name="Zhang L."/>
            <person name="Thornton R."/>
            <person name="Coyle M."/>
            <person name="Francisco L."/>
            <person name="Jackson L."/>
            <person name="Javaid M."/>
            <person name="Korchina V."/>
            <person name="Kovar C."/>
            <person name="Mata R."/>
            <person name="Mathew T."/>
            <person name="Ngo R."/>
            <person name="Nguyen L."/>
            <person name="Nguyen N."/>
            <person name="Okwuonu G."/>
            <person name="Ongeri F."/>
            <person name="Pham C."/>
            <person name="Simmons D."/>
            <person name="Wilczek-Boney K."/>
            <person name="Hale W."/>
            <person name="Jakkamsetti A."/>
            <person name="Pham P."/>
            <person name="Ruth R."/>
            <person name="San Lucas F."/>
            <person name="Warren J."/>
            <person name="Zhang J."/>
            <person name="Zhao Z."/>
            <person name="Zhou C."/>
            <person name="Zhu D."/>
            <person name="Lee S."/>
            <person name="Bess C."/>
            <person name="Blankenburg K."/>
            <person name="Forbes L."/>
            <person name="Fu Q."/>
            <person name="Gubbala S."/>
            <person name="Hirani K."/>
            <person name="Jayaseelan J.C."/>
            <person name="Lara F."/>
            <person name="Munidasa M."/>
            <person name="Palculict T."/>
            <person name="Patil S."/>
            <person name="Pu L.-L."/>
            <person name="Saada N."/>
            <person name="Tang L."/>
            <person name="Weissenberger G."/>
            <person name="Zhu Y."/>
            <person name="Hemphill L."/>
            <person name="Shang Y."/>
            <person name="Youmans B."/>
            <person name="Ayvaz T."/>
            <person name="Ross M."/>
            <person name="Santibanez J."/>
            <person name="Aqrawi P."/>
            <person name="Gross S."/>
            <person name="Joshi V."/>
            <person name="Fowler G."/>
            <person name="Nazareth L."/>
            <person name="Reid J."/>
            <person name="Worley K."/>
            <person name="Petrosino J."/>
            <person name="Highlander S."/>
            <person name="Gibbs R."/>
        </authorList>
    </citation>
    <scope>NUCLEOTIDE SEQUENCE [LARGE SCALE GENOMIC DNA]</scope>
    <source>
        <strain evidence="14 15">ATCC 23263</strain>
    </source>
</reference>